<dbReference type="GO" id="GO:0007032">
    <property type="term" value="P:endosome organization"/>
    <property type="evidence" value="ECO:0007669"/>
    <property type="project" value="TreeGrafter"/>
</dbReference>
<evidence type="ECO:0000256" key="4">
    <source>
        <dbReference type="ARBA" id="ARBA00022840"/>
    </source>
</evidence>
<keyword evidence="10" id="KW-1185">Reference proteome</keyword>
<comment type="catalytic activity">
    <reaction evidence="6">
        <text>a 1,2-diacyl-sn-glycero-3-phospho-(1D-myo-inositol) + ATP = a 1,2-diacyl-sn-glycero-3-phospho-(1D-myo-inositol 4-phosphate) + ADP + H(+)</text>
        <dbReference type="Rhea" id="RHEA:19877"/>
        <dbReference type="ChEBI" id="CHEBI:15378"/>
        <dbReference type="ChEBI" id="CHEBI:30616"/>
        <dbReference type="ChEBI" id="CHEBI:57880"/>
        <dbReference type="ChEBI" id="CHEBI:58178"/>
        <dbReference type="ChEBI" id="CHEBI:456216"/>
        <dbReference type="EC" id="2.7.1.67"/>
    </reaction>
    <physiologicalReaction direction="left-to-right" evidence="6">
        <dbReference type="Rhea" id="RHEA:19878"/>
    </physiologicalReaction>
</comment>
<gene>
    <name evidence="9" type="ORF">J1605_004757</name>
</gene>
<evidence type="ECO:0000256" key="7">
    <source>
        <dbReference type="RuleBase" id="RU367084"/>
    </source>
</evidence>
<comment type="caution">
    <text evidence="9">The sequence shown here is derived from an EMBL/GenBank/DDBJ whole genome shotgun (WGS) entry which is preliminary data.</text>
</comment>
<evidence type="ECO:0000256" key="5">
    <source>
        <dbReference type="ARBA" id="ARBA00023098"/>
    </source>
</evidence>
<sequence>MKQEGNSDTEKPENTSIWKEAENRGDLGEHEMIFSYLKGYPWEERTFYLTLIFLNAIIVGSSELNTFLDDPEFADVILKAEQAIEFGVYPERISQGSSGSYFVKDPKRVRISQTYYT</sequence>
<keyword evidence="7" id="KW-0472">Membrane</keyword>
<evidence type="ECO:0000313" key="10">
    <source>
        <dbReference type="Proteomes" id="UP001159641"/>
    </source>
</evidence>
<dbReference type="GO" id="GO:0004430">
    <property type="term" value="F:1-phosphatidylinositol 4-kinase activity"/>
    <property type="evidence" value="ECO:0007669"/>
    <property type="project" value="UniProtKB-UniRule"/>
</dbReference>
<comment type="similarity">
    <text evidence="7">Belongs to the PI3/PI4-kinase family. Type II PI4K subfamily.</text>
</comment>
<evidence type="ECO:0000256" key="6">
    <source>
        <dbReference type="ARBA" id="ARBA00036767"/>
    </source>
</evidence>
<accession>A0AB34HGV0</accession>
<evidence type="ECO:0000256" key="1">
    <source>
        <dbReference type="ARBA" id="ARBA00022679"/>
    </source>
</evidence>
<dbReference type="InterPro" id="IPR039756">
    <property type="entry name" value="Lsb6/PI4K2"/>
</dbReference>
<dbReference type="GO" id="GO:0005802">
    <property type="term" value="C:trans-Golgi network"/>
    <property type="evidence" value="ECO:0007669"/>
    <property type="project" value="TreeGrafter"/>
</dbReference>
<keyword evidence="4 7" id="KW-0067">ATP-binding</keyword>
<dbReference type="AlphaFoldDB" id="A0AB34HGV0"/>
<dbReference type="GO" id="GO:0005765">
    <property type="term" value="C:lysosomal membrane"/>
    <property type="evidence" value="ECO:0007669"/>
    <property type="project" value="TreeGrafter"/>
</dbReference>
<reference evidence="9 10" key="1">
    <citation type="submission" date="2022-11" db="EMBL/GenBank/DDBJ databases">
        <title>Whole genome sequence of Eschrichtius robustus ER-17-0199.</title>
        <authorList>
            <person name="Bruniche-Olsen A."/>
            <person name="Black A.N."/>
            <person name="Fields C.J."/>
            <person name="Walden K."/>
            <person name="Dewoody J.A."/>
        </authorList>
    </citation>
    <scope>NUCLEOTIDE SEQUENCE [LARGE SCALE GENOMIC DNA]</scope>
    <source>
        <strain evidence="9">ER-17-0199</strain>
        <tissue evidence="9">Blubber</tissue>
    </source>
</reference>
<dbReference type="GO" id="GO:0046854">
    <property type="term" value="P:phosphatidylinositol phosphate biosynthetic process"/>
    <property type="evidence" value="ECO:0007669"/>
    <property type="project" value="UniProtKB-UniRule"/>
</dbReference>
<dbReference type="GO" id="GO:0005768">
    <property type="term" value="C:endosome"/>
    <property type="evidence" value="ECO:0007669"/>
    <property type="project" value="TreeGrafter"/>
</dbReference>
<dbReference type="PANTHER" id="PTHR12865">
    <property type="entry name" value="PHOSPHATIDYLINOSITOL 4-KINASE TYPE-II"/>
    <property type="match status" value="1"/>
</dbReference>
<dbReference type="GO" id="GO:0005524">
    <property type="term" value="F:ATP binding"/>
    <property type="evidence" value="ECO:0007669"/>
    <property type="project" value="UniProtKB-UniRule"/>
</dbReference>
<evidence type="ECO:0000256" key="3">
    <source>
        <dbReference type="ARBA" id="ARBA00022777"/>
    </source>
</evidence>
<keyword evidence="5" id="KW-0443">Lipid metabolism</keyword>
<protein>
    <recommendedName>
        <fullName evidence="7">Phosphatidylinositol 4-kinase type 2</fullName>
        <ecNumber evidence="7">2.7.1.67</ecNumber>
    </recommendedName>
</protein>
<name>A0AB34HGV0_ESCRO</name>
<comment type="subcellular location">
    <subcellularLocation>
        <location evidence="7">Membrane</location>
        <topology evidence="7">Peripheral membrane protein</topology>
    </subcellularLocation>
</comment>
<organism evidence="9 10">
    <name type="scientific">Eschrichtius robustus</name>
    <name type="common">California gray whale</name>
    <name type="synonym">Eschrichtius gibbosus</name>
    <dbReference type="NCBI Taxonomy" id="9764"/>
    <lineage>
        <taxon>Eukaryota</taxon>
        <taxon>Metazoa</taxon>
        <taxon>Chordata</taxon>
        <taxon>Craniata</taxon>
        <taxon>Vertebrata</taxon>
        <taxon>Euteleostomi</taxon>
        <taxon>Mammalia</taxon>
        <taxon>Eutheria</taxon>
        <taxon>Laurasiatheria</taxon>
        <taxon>Artiodactyla</taxon>
        <taxon>Whippomorpha</taxon>
        <taxon>Cetacea</taxon>
        <taxon>Mysticeti</taxon>
        <taxon>Eschrichtiidae</taxon>
        <taxon>Eschrichtius</taxon>
    </lineage>
</organism>
<evidence type="ECO:0000256" key="2">
    <source>
        <dbReference type="ARBA" id="ARBA00022741"/>
    </source>
</evidence>
<keyword evidence="1 7" id="KW-0808">Transferase</keyword>
<dbReference type="EC" id="2.7.1.67" evidence="7"/>
<dbReference type="Proteomes" id="UP001159641">
    <property type="component" value="Unassembled WGS sequence"/>
</dbReference>
<keyword evidence="2 7" id="KW-0547">Nucleotide-binding</keyword>
<dbReference type="EMBL" id="JAIQCJ010001385">
    <property type="protein sequence ID" value="KAJ8790005.1"/>
    <property type="molecule type" value="Genomic_DNA"/>
</dbReference>
<keyword evidence="3 7" id="KW-0418">Kinase</keyword>
<proteinExistence type="inferred from homology"/>
<evidence type="ECO:0000256" key="8">
    <source>
        <dbReference type="SAM" id="MobiDB-lite"/>
    </source>
</evidence>
<evidence type="ECO:0000313" key="9">
    <source>
        <dbReference type="EMBL" id="KAJ8790005.1"/>
    </source>
</evidence>
<dbReference type="GO" id="GO:0007030">
    <property type="term" value="P:Golgi organization"/>
    <property type="evidence" value="ECO:0007669"/>
    <property type="project" value="TreeGrafter"/>
</dbReference>
<dbReference type="GO" id="GO:0005886">
    <property type="term" value="C:plasma membrane"/>
    <property type="evidence" value="ECO:0007669"/>
    <property type="project" value="TreeGrafter"/>
</dbReference>
<dbReference type="PANTHER" id="PTHR12865:SF6">
    <property type="entry name" value="PHOSPHATIDYLINOSITOL 4-KINASE TYPE 2-BETA"/>
    <property type="match status" value="1"/>
</dbReference>
<feature type="region of interest" description="Disordered" evidence="8">
    <location>
        <begin position="1"/>
        <end position="22"/>
    </location>
</feature>